<dbReference type="GO" id="GO:0032259">
    <property type="term" value="P:methylation"/>
    <property type="evidence" value="ECO:0007669"/>
    <property type="project" value="UniProtKB-KW"/>
</dbReference>
<dbReference type="GO" id="GO:0008757">
    <property type="term" value="F:S-adenosylmethionine-dependent methyltransferase activity"/>
    <property type="evidence" value="ECO:0007669"/>
    <property type="project" value="InterPro"/>
</dbReference>
<dbReference type="KEGG" id="fal:FRAAL3694"/>
<evidence type="ECO:0000313" key="6">
    <source>
        <dbReference type="Proteomes" id="UP000000657"/>
    </source>
</evidence>
<dbReference type="InterPro" id="IPR029063">
    <property type="entry name" value="SAM-dependent_MTases_sf"/>
</dbReference>
<dbReference type="AlphaFoldDB" id="Q0RJH5"/>
<feature type="domain" description="Methyltransferase type 11" evidence="4">
    <location>
        <begin position="57"/>
        <end position="146"/>
    </location>
</feature>
<evidence type="ECO:0000259" key="4">
    <source>
        <dbReference type="Pfam" id="PF08241"/>
    </source>
</evidence>
<dbReference type="Pfam" id="PF08241">
    <property type="entry name" value="Methyltransf_11"/>
    <property type="match status" value="1"/>
</dbReference>
<dbReference type="EMBL" id="CT573213">
    <property type="protein sequence ID" value="CAJ62337.1"/>
    <property type="molecule type" value="Genomic_DNA"/>
</dbReference>
<dbReference type="Gene3D" id="3.40.50.150">
    <property type="entry name" value="Vaccinia Virus protein VP39"/>
    <property type="match status" value="1"/>
</dbReference>
<keyword evidence="2 5" id="KW-0489">Methyltransferase</keyword>
<dbReference type="InterPro" id="IPR013216">
    <property type="entry name" value="Methyltransf_11"/>
</dbReference>
<dbReference type="Proteomes" id="UP000000657">
    <property type="component" value="Chromosome"/>
</dbReference>
<evidence type="ECO:0000313" key="5">
    <source>
        <dbReference type="EMBL" id="CAJ62337.1"/>
    </source>
</evidence>
<gene>
    <name evidence="5" type="ordered locus">FRAAL3694</name>
</gene>
<dbReference type="HOGENOM" id="CLU_049749_5_1_11"/>
<keyword evidence="3" id="KW-0808">Transferase</keyword>
<dbReference type="CDD" id="cd02440">
    <property type="entry name" value="AdoMet_MTases"/>
    <property type="match status" value="1"/>
</dbReference>
<proteinExistence type="inferred from homology"/>
<dbReference type="PANTHER" id="PTHR44942:SF4">
    <property type="entry name" value="METHYLTRANSFERASE TYPE 11 DOMAIN-CONTAINING PROTEIN"/>
    <property type="match status" value="1"/>
</dbReference>
<name>Q0RJH5_FRAAA</name>
<protein>
    <submittedName>
        <fullName evidence="5">Methyltransferase</fullName>
    </submittedName>
</protein>
<organism evidence="5 6">
    <name type="scientific">Frankia alni (strain DSM 45986 / CECT 9034 / ACN14a)</name>
    <dbReference type="NCBI Taxonomy" id="326424"/>
    <lineage>
        <taxon>Bacteria</taxon>
        <taxon>Bacillati</taxon>
        <taxon>Actinomycetota</taxon>
        <taxon>Actinomycetes</taxon>
        <taxon>Frankiales</taxon>
        <taxon>Frankiaceae</taxon>
        <taxon>Frankia</taxon>
    </lineage>
</organism>
<keyword evidence="6" id="KW-1185">Reference proteome</keyword>
<comment type="similarity">
    <text evidence="1">Belongs to the methyltransferase superfamily.</text>
</comment>
<reference evidence="5 6" key="1">
    <citation type="journal article" date="2007" name="Genome Res.">
        <title>Genome characteristics of facultatively symbiotic Frankia sp. strains reflect host range and host plant biogeography.</title>
        <authorList>
            <person name="Normand P."/>
            <person name="Lapierre P."/>
            <person name="Tisa L.S."/>
            <person name="Gogarten J.P."/>
            <person name="Alloisio N."/>
            <person name="Bagnarol E."/>
            <person name="Bassi C.A."/>
            <person name="Berry A.M."/>
            <person name="Bickhart D.M."/>
            <person name="Choisne N."/>
            <person name="Couloux A."/>
            <person name="Cournoyer B."/>
            <person name="Cruveiller S."/>
            <person name="Daubin V."/>
            <person name="Demange N."/>
            <person name="Francino M.P."/>
            <person name="Goltsman E."/>
            <person name="Huang Y."/>
            <person name="Kopp O.R."/>
            <person name="Labarre L."/>
            <person name="Lapidus A."/>
            <person name="Lavire C."/>
            <person name="Marechal J."/>
            <person name="Martinez M."/>
            <person name="Mastronunzio J.E."/>
            <person name="Mullin B.C."/>
            <person name="Niemann J."/>
            <person name="Pujic P."/>
            <person name="Rawnsley T."/>
            <person name="Rouy Z."/>
            <person name="Schenowitz C."/>
            <person name="Sellstedt A."/>
            <person name="Tavares F."/>
            <person name="Tomkins J.P."/>
            <person name="Vallenet D."/>
            <person name="Valverde C."/>
            <person name="Wall L.G."/>
            <person name="Wang Y."/>
            <person name="Medigue C."/>
            <person name="Benson D.R."/>
        </authorList>
    </citation>
    <scope>NUCLEOTIDE SEQUENCE [LARGE SCALE GENOMIC DNA]</scope>
    <source>
        <strain evidence="6">DSM 45986 / CECT 9034 / ACN14a</strain>
    </source>
</reference>
<evidence type="ECO:0000256" key="1">
    <source>
        <dbReference type="ARBA" id="ARBA00008361"/>
    </source>
</evidence>
<evidence type="ECO:0000256" key="3">
    <source>
        <dbReference type="ARBA" id="ARBA00022679"/>
    </source>
</evidence>
<dbReference type="InterPro" id="IPR051052">
    <property type="entry name" value="Diverse_substrate_MTase"/>
</dbReference>
<dbReference type="eggNOG" id="COG2226">
    <property type="taxonomic scope" value="Bacteria"/>
</dbReference>
<evidence type="ECO:0000256" key="2">
    <source>
        <dbReference type="ARBA" id="ARBA00022603"/>
    </source>
</evidence>
<dbReference type="STRING" id="326424.FRAAL3694"/>
<dbReference type="SUPFAM" id="SSF53335">
    <property type="entry name" value="S-adenosyl-L-methionine-dependent methyltransferases"/>
    <property type="match status" value="1"/>
</dbReference>
<dbReference type="PANTHER" id="PTHR44942">
    <property type="entry name" value="METHYLTRANSF_11 DOMAIN-CONTAINING PROTEIN"/>
    <property type="match status" value="1"/>
</dbReference>
<sequence>MTGHHTAWSSGRMRARYDDFADWYDGFVTGGAGQPVARSADRLLARLLGPGRGRLCLDLGCGGGAHAPALGALGWRVIGVDVSARQVDLARRRGLSAVVAGAEGLPLADRSLDAVATIMTTTDVDDLQPMFTEAHRVLRPGGRLVVVAAHPCFGGVFVERDDHGCCTVHPGYRDHRRVAEHPLLGDGIRSRVGVVNVPLPVLLNALTGAGLVLRETAEDDGDHPVPNLLALAATRADPGGV</sequence>
<accession>Q0RJH5</accession>